<dbReference type="Proteomes" id="UP000309561">
    <property type="component" value="Unassembled WGS sequence"/>
</dbReference>
<evidence type="ECO:0000313" key="2">
    <source>
        <dbReference type="EMBL" id="TKI70279.1"/>
    </source>
</evidence>
<keyword evidence="1" id="KW-1133">Transmembrane helix</keyword>
<organism evidence="2 3">
    <name type="scientific">Sulfurimonas crateris</name>
    <dbReference type="NCBI Taxonomy" id="2574727"/>
    <lineage>
        <taxon>Bacteria</taxon>
        <taxon>Pseudomonadati</taxon>
        <taxon>Campylobacterota</taxon>
        <taxon>Epsilonproteobacteria</taxon>
        <taxon>Campylobacterales</taxon>
        <taxon>Sulfurimonadaceae</taxon>
        <taxon>Sulfurimonas</taxon>
    </lineage>
</organism>
<keyword evidence="1" id="KW-0472">Membrane</keyword>
<comment type="caution">
    <text evidence="2">The sequence shown here is derived from an EMBL/GenBank/DDBJ whole genome shotgun (WGS) entry which is preliminary data.</text>
</comment>
<keyword evidence="3" id="KW-1185">Reference proteome</keyword>
<name>A0A4U2Z7R2_9BACT</name>
<gene>
    <name evidence="2" type="ORF">FCU45_03030</name>
</gene>
<protein>
    <submittedName>
        <fullName evidence="2">Uncharacterized protein</fullName>
    </submittedName>
</protein>
<feature type="transmembrane region" description="Helical" evidence="1">
    <location>
        <begin position="54"/>
        <end position="79"/>
    </location>
</feature>
<feature type="transmembrane region" description="Helical" evidence="1">
    <location>
        <begin position="18"/>
        <end position="34"/>
    </location>
</feature>
<feature type="transmembrane region" description="Helical" evidence="1">
    <location>
        <begin position="147"/>
        <end position="172"/>
    </location>
</feature>
<keyword evidence="1" id="KW-0812">Transmembrane</keyword>
<dbReference type="OrthoDB" id="5540940at2"/>
<proteinExistence type="predicted"/>
<accession>A0A4U2Z7R2</accession>
<sequence>MNHQNILSEDTNKIKTKLFVFSGVSLFIGLAEVLPTELSVIGLNFEQNEKILGWFLFSITVFLLIYFSTIASLNVVRYFKDYFISKKVKTLTGDTIGLTYEEIGEMYDREEQYSDDEPRGSLNDEAQDIQRKIKALEERFDKNHLTFYNIIEIIFNYITPIVLAVVSIGYLYCFLTH</sequence>
<evidence type="ECO:0000256" key="1">
    <source>
        <dbReference type="SAM" id="Phobius"/>
    </source>
</evidence>
<reference evidence="2 3" key="1">
    <citation type="submission" date="2019-04" db="EMBL/GenBank/DDBJ databases">
        <title>Sulfurimonas crateris sp. nov. a facultative anaerobic sulfur-oxidizing chemolithautotrophic bacterium isolated from a terrestrial mud vulcano.</title>
        <authorList>
            <person name="Ratnikova N.M."/>
            <person name="Slobodkin A.I."/>
            <person name="Merkel A.Y."/>
            <person name="Novikov A."/>
            <person name="Bonch-Osmolovskaya E.A."/>
            <person name="Slobodkina G.B."/>
        </authorList>
    </citation>
    <scope>NUCLEOTIDE SEQUENCE [LARGE SCALE GENOMIC DNA]</scope>
    <source>
        <strain evidence="2 3">SN118</strain>
    </source>
</reference>
<evidence type="ECO:0000313" key="3">
    <source>
        <dbReference type="Proteomes" id="UP000309561"/>
    </source>
</evidence>
<dbReference type="RefSeq" id="WP_137012167.1">
    <property type="nucleotide sequence ID" value="NZ_SZPX01000002.1"/>
</dbReference>
<dbReference type="EMBL" id="SZPX01000002">
    <property type="protein sequence ID" value="TKI70279.1"/>
    <property type="molecule type" value="Genomic_DNA"/>
</dbReference>
<dbReference type="AlphaFoldDB" id="A0A4U2Z7R2"/>